<accession>A0A2P2LZL7</accession>
<protein>
    <submittedName>
        <fullName evidence="1">Uncharacterized protein</fullName>
    </submittedName>
</protein>
<evidence type="ECO:0000313" key="1">
    <source>
        <dbReference type="EMBL" id="MBX23416.1"/>
    </source>
</evidence>
<proteinExistence type="predicted"/>
<dbReference type="EMBL" id="GGEC01042932">
    <property type="protein sequence ID" value="MBX23416.1"/>
    <property type="molecule type" value="Transcribed_RNA"/>
</dbReference>
<dbReference type="AlphaFoldDB" id="A0A2P2LZL7"/>
<name>A0A2P2LZL7_RHIMU</name>
<reference evidence="1" key="1">
    <citation type="submission" date="2018-02" db="EMBL/GenBank/DDBJ databases">
        <title>Rhizophora mucronata_Transcriptome.</title>
        <authorList>
            <person name="Meera S.P."/>
            <person name="Sreeshan A."/>
            <person name="Augustine A."/>
        </authorList>
    </citation>
    <scope>NUCLEOTIDE SEQUENCE</scope>
    <source>
        <tissue evidence="1">Leaf</tissue>
    </source>
</reference>
<sequence>MRFRLLIWVLILCCNLKFPWKFMCFIFVFNSDI</sequence>
<organism evidence="1">
    <name type="scientific">Rhizophora mucronata</name>
    <name type="common">Asiatic mangrove</name>
    <dbReference type="NCBI Taxonomy" id="61149"/>
    <lineage>
        <taxon>Eukaryota</taxon>
        <taxon>Viridiplantae</taxon>
        <taxon>Streptophyta</taxon>
        <taxon>Embryophyta</taxon>
        <taxon>Tracheophyta</taxon>
        <taxon>Spermatophyta</taxon>
        <taxon>Magnoliopsida</taxon>
        <taxon>eudicotyledons</taxon>
        <taxon>Gunneridae</taxon>
        <taxon>Pentapetalae</taxon>
        <taxon>rosids</taxon>
        <taxon>fabids</taxon>
        <taxon>Malpighiales</taxon>
        <taxon>Rhizophoraceae</taxon>
        <taxon>Rhizophora</taxon>
    </lineage>
</organism>